<gene>
    <name evidence="1" type="ORF">FHG12_18710</name>
</gene>
<dbReference type="OrthoDB" id="887050at2"/>
<keyword evidence="2" id="KW-1185">Reference proteome</keyword>
<protein>
    <submittedName>
        <fullName evidence="1">Uncharacterized protein</fullName>
    </submittedName>
</protein>
<evidence type="ECO:0000313" key="1">
    <source>
        <dbReference type="EMBL" id="QDA62007.1"/>
    </source>
</evidence>
<dbReference type="AlphaFoldDB" id="A0A5B8A435"/>
<proteinExistence type="predicted"/>
<accession>A0A5B8A435</accession>
<dbReference type="Proteomes" id="UP000305398">
    <property type="component" value="Chromosome"/>
</dbReference>
<reference evidence="1 2" key="1">
    <citation type="submission" date="2019-06" db="EMBL/GenBank/DDBJ databases">
        <authorList>
            <person name="Srinivasan S."/>
        </authorList>
    </citation>
    <scope>NUCLEOTIDE SEQUENCE [LARGE SCALE GENOMIC DNA]</scope>
    <source>
        <strain evidence="1 2">17J68-5</strain>
    </source>
</reference>
<dbReference type="KEGG" id="hyj:FHG12_18710"/>
<dbReference type="RefSeq" id="WP_139517239.1">
    <property type="nucleotide sequence ID" value="NZ_CP040896.1"/>
</dbReference>
<name>A0A5B8A435_9BACT</name>
<sequence length="125" mass="13995">MAISTRAWTSIGAALAGLVVGLGLAATFRPRTPFTIDEEIRAGANVEYEDTFLNAVGFRSELRAQPNVDSVFAQHPFFRQAIRVLRRDSSGVEALSMPRPGRKENYYLIRGDSVTQLWVRPRKSR</sequence>
<organism evidence="1 2">
    <name type="scientific">Hymenobacter jejuensis</name>
    <dbReference type="NCBI Taxonomy" id="2502781"/>
    <lineage>
        <taxon>Bacteria</taxon>
        <taxon>Pseudomonadati</taxon>
        <taxon>Bacteroidota</taxon>
        <taxon>Cytophagia</taxon>
        <taxon>Cytophagales</taxon>
        <taxon>Hymenobacteraceae</taxon>
        <taxon>Hymenobacter</taxon>
    </lineage>
</organism>
<evidence type="ECO:0000313" key="2">
    <source>
        <dbReference type="Proteomes" id="UP000305398"/>
    </source>
</evidence>
<dbReference type="EMBL" id="CP040896">
    <property type="protein sequence ID" value="QDA62007.1"/>
    <property type="molecule type" value="Genomic_DNA"/>
</dbReference>